<dbReference type="InterPro" id="IPR050931">
    <property type="entry name" value="Mito_Protein_Transport_Metaxin"/>
</dbReference>
<evidence type="ECO:0008006" key="7">
    <source>
        <dbReference type="Google" id="ProtNLM"/>
    </source>
</evidence>
<keyword evidence="2" id="KW-1133">Transmembrane helix</keyword>
<keyword evidence="2" id="KW-0472">Membrane</keyword>
<dbReference type="InterPro" id="IPR012336">
    <property type="entry name" value="Thioredoxin-like_fold"/>
</dbReference>
<feature type="compositionally biased region" description="Basic and acidic residues" evidence="1">
    <location>
        <begin position="269"/>
        <end position="291"/>
    </location>
</feature>
<feature type="domain" description="Thioredoxin-like fold" evidence="4">
    <location>
        <begin position="26"/>
        <end position="120"/>
    </location>
</feature>
<dbReference type="PANTHER" id="PTHR12289:SF41">
    <property type="entry name" value="FAILED AXON CONNECTIONS-RELATED"/>
    <property type="match status" value="1"/>
</dbReference>
<dbReference type="GO" id="GO:0006626">
    <property type="term" value="P:protein targeting to mitochondrion"/>
    <property type="evidence" value="ECO:0000318"/>
    <property type="project" value="GO_Central"/>
</dbReference>
<sequence>MAEKKNNGGMALRVRPPAFGLPTACPKCLASLLYLRLANITFWPEYSAAMPDSDDLPMVELGLLVGFASEPGGVEEFLRTEKLGDLDADLAEVDRSELKAFKSLLVPLSDALQLELWSRENESIAHKIYVSHLPWPINRAIEWNMRRKLMNRLGVNKENAKDREAEIYKCAFDAYEAFSAKKQMDSLYLVSDKPTSLDAMLLAHILFVLSVPLVGSILKDELVSKHPLLVQYAESMKDTLLKSNEPSPSDSVKSPPTSPRASSHASSSSRDKDKGTNPEPKRKQTPKEKEFRKRGKMFVMAQLAALMAYIVYSGLPFEEDDGDDNGHDDD</sequence>
<evidence type="ECO:0000313" key="6">
    <source>
        <dbReference type="Proteomes" id="UP000001514"/>
    </source>
</evidence>
<evidence type="ECO:0000313" key="5">
    <source>
        <dbReference type="EMBL" id="EFJ35332.1"/>
    </source>
</evidence>
<dbReference type="Pfam" id="PF17171">
    <property type="entry name" value="GST_C_6"/>
    <property type="match status" value="1"/>
</dbReference>
<dbReference type="Proteomes" id="UP000001514">
    <property type="component" value="Unassembled WGS sequence"/>
</dbReference>
<dbReference type="InterPro" id="IPR036282">
    <property type="entry name" value="Glutathione-S-Trfase_C_sf"/>
</dbReference>
<dbReference type="OrthoDB" id="5835136at2759"/>
<gene>
    <name evidence="5" type="ORF">SELMODRAFT_405344</name>
</gene>
<feature type="compositionally biased region" description="Low complexity" evidence="1">
    <location>
        <begin position="259"/>
        <end position="268"/>
    </location>
</feature>
<dbReference type="PANTHER" id="PTHR12289">
    <property type="entry name" value="METAXIN RELATED"/>
    <property type="match status" value="1"/>
</dbReference>
<evidence type="ECO:0000256" key="2">
    <source>
        <dbReference type="SAM" id="Phobius"/>
    </source>
</evidence>
<feature type="compositionally biased region" description="Polar residues" evidence="1">
    <location>
        <begin position="241"/>
        <end position="252"/>
    </location>
</feature>
<evidence type="ECO:0000259" key="3">
    <source>
        <dbReference type="Pfam" id="PF17171"/>
    </source>
</evidence>
<feature type="domain" description="Metaxin glutathione S-transferase" evidence="3">
    <location>
        <begin position="185"/>
        <end position="236"/>
    </location>
</feature>
<name>D8QX18_SELML</name>
<feature type="transmembrane region" description="Helical" evidence="2">
    <location>
        <begin position="297"/>
        <end position="315"/>
    </location>
</feature>
<dbReference type="InterPro" id="IPR033468">
    <property type="entry name" value="Metaxin_GST"/>
</dbReference>
<dbReference type="SUPFAM" id="SSF47616">
    <property type="entry name" value="GST C-terminal domain-like"/>
    <property type="match status" value="1"/>
</dbReference>
<dbReference type="EMBL" id="GL377568">
    <property type="protein sequence ID" value="EFJ35332.1"/>
    <property type="molecule type" value="Genomic_DNA"/>
</dbReference>
<dbReference type="OMA" id="QKHGINK"/>
<accession>D8QX18</accession>
<dbReference type="Gramene" id="EFJ35332">
    <property type="protein sequence ID" value="EFJ35332"/>
    <property type="gene ID" value="SELMODRAFT_405344"/>
</dbReference>
<proteinExistence type="predicted"/>
<dbReference type="FunCoup" id="D8QX18">
    <property type="interactions" value="4060"/>
</dbReference>
<dbReference type="KEGG" id="smo:SELMODRAFT_405344"/>
<keyword evidence="6" id="KW-1185">Reference proteome</keyword>
<dbReference type="HOGENOM" id="CLU_071432_0_0_1"/>
<dbReference type="InParanoid" id="D8QX18"/>
<dbReference type="Pfam" id="PF17172">
    <property type="entry name" value="GST_N_4"/>
    <property type="match status" value="1"/>
</dbReference>
<dbReference type="eggNOG" id="KOG3028">
    <property type="taxonomic scope" value="Eukaryota"/>
</dbReference>
<evidence type="ECO:0000259" key="4">
    <source>
        <dbReference type="Pfam" id="PF17172"/>
    </source>
</evidence>
<protein>
    <recommendedName>
        <fullName evidence="7">Metaxin</fullName>
    </recommendedName>
</protein>
<dbReference type="STRING" id="88036.D8QX18"/>
<dbReference type="AlphaFoldDB" id="D8QX18"/>
<feature type="region of interest" description="Disordered" evidence="1">
    <location>
        <begin position="241"/>
        <end position="293"/>
    </location>
</feature>
<organism evidence="6">
    <name type="scientific">Selaginella moellendorffii</name>
    <name type="common">Spikemoss</name>
    <dbReference type="NCBI Taxonomy" id="88036"/>
    <lineage>
        <taxon>Eukaryota</taxon>
        <taxon>Viridiplantae</taxon>
        <taxon>Streptophyta</taxon>
        <taxon>Embryophyta</taxon>
        <taxon>Tracheophyta</taxon>
        <taxon>Lycopodiopsida</taxon>
        <taxon>Selaginellales</taxon>
        <taxon>Selaginellaceae</taxon>
        <taxon>Selaginella</taxon>
    </lineage>
</organism>
<reference evidence="5 6" key="1">
    <citation type="journal article" date="2011" name="Science">
        <title>The Selaginella genome identifies genetic changes associated with the evolution of vascular plants.</title>
        <authorList>
            <person name="Banks J.A."/>
            <person name="Nishiyama T."/>
            <person name="Hasebe M."/>
            <person name="Bowman J.L."/>
            <person name="Gribskov M."/>
            <person name="dePamphilis C."/>
            <person name="Albert V.A."/>
            <person name="Aono N."/>
            <person name="Aoyama T."/>
            <person name="Ambrose B.A."/>
            <person name="Ashton N.W."/>
            <person name="Axtell M.J."/>
            <person name="Barker E."/>
            <person name="Barker M.S."/>
            <person name="Bennetzen J.L."/>
            <person name="Bonawitz N.D."/>
            <person name="Chapple C."/>
            <person name="Cheng C."/>
            <person name="Correa L.G."/>
            <person name="Dacre M."/>
            <person name="DeBarry J."/>
            <person name="Dreyer I."/>
            <person name="Elias M."/>
            <person name="Engstrom E.M."/>
            <person name="Estelle M."/>
            <person name="Feng L."/>
            <person name="Finet C."/>
            <person name="Floyd S.K."/>
            <person name="Frommer W.B."/>
            <person name="Fujita T."/>
            <person name="Gramzow L."/>
            <person name="Gutensohn M."/>
            <person name="Harholt J."/>
            <person name="Hattori M."/>
            <person name="Heyl A."/>
            <person name="Hirai T."/>
            <person name="Hiwatashi Y."/>
            <person name="Ishikawa M."/>
            <person name="Iwata M."/>
            <person name="Karol K.G."/>
            <person name="Koehler B."/>
            <person name="Kolukisaoglu U."/>
            <person name="Kubo M."/>
            <person name="Kurata T."/>
            <person name="Lalonde S."/>
            <person name="Li K."/>
            <person name="Li Y."/>
            <person name="Litt A."/>
            <person name="Lyons E."/>
            <person name="Manning G."/>
            <person name="Maruyama T."/>
            <person name="Michael T.P."/>
            <person name="Mikami K."/>
            <person name="Miyazaki S."/>
            <person name="Morinaga S."/>
            <person name="Murata T."/>
            <person name="Mueller-Roeber B."/>
            <person name="Nelson D.R."/>
            <person name="Obara M."/>
            <person name="Oguri Y."/>
            <person name="Olmstead R.G."/>
            <person name="Onodera N."/>
            <person name="Petersen B.L."/>
            <person name="Pils B."/>
            <person name="Prigge M."/>
            <person name="Rensing S.A."/>
            <person name="Riano-Pachon D.M."/>
            <person name="Roberts A.W."/>
            <person name="Sato Y."/>
            <person name="Scheller H.V."/>
            <person name="Schulz B."/>
            <person name="Schulz C."/>
            <person name="Shakirov E.V."/>
            <person name="Shibagaki N."/>
            <person name="Shinohara N."/>
            <person name="Shippen D.E."/>
            <person name="Soerensen I."/>
            <person name="Sotooka R."/>
            <person name="Sugimoto N."/>
            <person name="Sugita M."/>
            <person name="Sumikawa N."/>
            <person name="Tanurdzic M."/>
            <person name="Theissen G."/>
            <person name="Ulvskov P."/>
            <person name="Wakazuki S."/>
            <person name="Weng J.K."/>
            <person name="Willats W.W."/>
            <person name="Wipf D."/>
            <person name="Wolf P.G."/>
            <person name="Yang L."/>
            <person name="Zimmer A.D."/>
            <person name="Zhu Q."/>
            <person name="Mitros T."/>
            <person name="Hellsten U."/>
            <person name="Loque D."/>
            <person name="Otillar R."/>
            <person name="Salamov A."/>
            <person name="Schmutz J."/>
            <person name="Shapiro H."/>
            <person name="Lindquist E."/>
            <person name="Lucas S."/>
            <person name="Rokhsar D."/>
            <person name="Grigoriev I.V."/>
        </authorList>
    </citation>
    <scope>NUCLEOTIDE SEQUENCE [LARGE SCALE GENOMIC DNA]</scope>
</reference>
<evidence type="ECO:0000256" key="1">
    <source>
        <dbReference type="SAM" id="MobiDB-lite"/>
    </source>
</evidence>
<dbReference type="GO" id="GO:0001401">
    <property type="term" value="C:SAM complex"/>
    <property type="evidence" value="ECO:0000318"/>
    <property type="project" value="GO_Central"/>
</dbReference>
<keyword evidence="2" id="KW-0812">Transmembrane</keyword>